<dbReference type="Gene3D" id="3.40.50.200">
    <property type="entry name" value="Peptidase S8/S53 domain"/>
    <property type="match status" value="1"/>
</dbReference>
<dbReference type="GO" id="GO:0004252">
    <property type="term" value="F:serine-type endopeptidase activity"/>
    <property type="evidence" value="ECO:0007669"/>
    <property type="project" value="UniProtKB-UniRule"/>
</dbReference>
<dbReference type="InterPro" id="IPR023828">
    <property type="entry name" value="Peptidase_S8_Ser-AS"/>
</dbReference>
<dbReference type="Pfam" id="PF00082">
    <property type="entry name" value="Peptidase_S8"/>
    <property type="match status" value="1"/>
</dbReference>
<keyword evidence="3 8" id="KW-0732">Signal</keyword>
<evidence type="ECO:0000256" key="8">
    <source>
        <dbReference type="SAM" id="SignalP"/>
    </source>
</evidence>
<evidence type="ECO:0000256" key="4">
    <source>
        <dbReference type="ARBA" id="ARBA00022801"/>
    </source>
</evidence>
<dbReference type="PROSITE" id="PS51892">
    <property type="entry name" value="SUBTILASE"/>
    <property type="match status" value="1"/>
</dbReference>
<feature type="active site" description="Charge relay system" evidence="6">
    <location>
        <position position="225"/>
    </location>
</feature>
<dbReference type="PROSITE" id="PS00138">
    <property type="entry name" value="SUBTILASE_SER"/>
    <property type="match status" value="1"/>
</dbReference>
<dbReference type="Pfam" id="PF18962">
    <property type="entry name" value="Por_Secre_tail"/>
    <property type="match status" value="1"/>
</dbReference>
<dbReference type="PANTHER" id="PTHR43806:SF11">
    <property type="entry name" value="CEREVISIN-RELATED"/>
    <property type="match status" value="1"/>
</dbReference>
<dbReference type="PROSITE" id="PS00136">
    <property type="entry name" value="SUBTILASE_ASP"/>
    <property type="match status" value="1"/>
</dbReference>
<evidence type="ECO:0000256" key="5">
    <source>
        <dbReference type="ARBA" id="ARBA00022825"/>
    </source>
</evidence>
<dbReference type="InterPro" id="IPR026444">
    <property type="entry name" value="Secre_tail"/>
</dbReference>
<feature type="domain" description="Peptidase S8/S53" evidence="9">
    <location>
        <begin position="163"/>
        <end position="442"/>
    </location>
</feature>
<dbReference type="PRINTS" id="PR00723">
    <property type="entry name" value="SUBTILISIN"/>
</dbReference>
<dbReference type="HOGENOM" id="CLU_011263_15_6_10"/>
<evidence type="ECO:0000259" key="9">
    <source>
        <dbReference type="Pfam" id="PF00082"/>
    </source>
</evidence>
<dbReference type="eggNOG" id="COG1404">
    <property type="taxonomic scope" value="Bacteria"/>
</dbReference>
<dbReference type="NCBIfam" id="TIGR04183">
    <property type="entry name" value="Por_Secre_tail"/>
    <property type="match status" value="1"/>
</dbReference>
<sequence length="546" mass="61199">MKKTTLILISILCSHFLFSQSNENQTTSRIVVKFKTDKKPNKTSVESYQKFDMPHIDLLNKNNNIRSIKLTGNKRQGDTYVLEFDVNRPIEQLMELYLKTELFIYVESDFIGKGHGFQTTPNDFYFNRQWSHYNDGSFLLSDSTIDADMDTDLAWDITQGDPNLIVAILDSGLKLDHPEFSGRIWNNTNETQNGSDSDSNGYSDDLFGGWDFVNNDNDPTDDHGHGTNVAGITLASGNNNIGYAGVNWNSKIMICKILDENNSGFYSWWAEAIYYAVDNEASVINMSVGGNVSSTLLEEAINYAYDENVPVVVSTGNQNSVIQYPAKYINAFAIGSTNSDDTRSAPFFWSDTSGSNYGAELDFVAPGNYMYGLDHLSNTNYDYYWGGTSQAAPHVAGLISLLLSVNTDLTVDEIRLVLEESSEDQVGDSEDTFGWDQYYGHGRINAFQALTSPLLNINNFENTNENVMIYPNPSTTGSPLEILNLIDGDYNLSFYTILGQNLYEKQVTASHSKIRVLLPKFNSGTYLLKIKNNSQNITIFKKLIIR</sequence>
<accession>K4IWP1</accession>
<keyword evidence="5 6" id="KW-0720">Serine protease</keyword>
<keyword evidence="12" id="KW-1185">Reference proteome</keyword>
<organism evidence="11 12">
    <name type="scientific">Psychroflexus torquis (strain ATCC 700755 / CIP 106069 / ACAM 623)</name>
    <dbReference type="NCBI Taxonomy" id="313595"/>
    <lineage>
        <taxon>Bacteria</taxon>
        <taxon>Pseudomonadati</taxon>
        <taxon>Bacteroidota</taxon>
        <taxon>Flavobacteriia</taxon>
        <taxon>Flavobacteriales</taxon>
        <taxon>Flavobacteriaceae</taxon>
        <taxon>Psychroflexus</taxon>
    </lineage>
</organism>
<reference evidence="11" key="2">
    <citation type="submission" date="2012-09" db="EMBL/GenBank/DDBJ databases">
        <title>The complete sequence of Psychroflexus torquis an extreme psychrophile from sea-ice that is stimulated by light.</title>
        <authorList>
            <person name="Feng S."/>
            <person name="Powell S.M."/>
            <person name="Bowman J.P."/>
        </authorList>
    </citation>
    <scope>NUCLEOTIDE SEQUENCE [LARGE SCALE GENOMIC DNA]</scope>
    <source>
        <strain evidence="11">ATCC 700755</strain>
    </source>
</reference>
<evidence type="ECO:0000256" key="3">
    <source>
        <dbReference type="ARBA" id="ARBA00022729"/>
    </source>
</evidence>
<feature type="signal peptide" evidence="8">
    <location>
        <begin position="1"/>
        <end position="19"/>
    </location>
</feature>
<name>K4IWP1_PSYTT</name>
<dbReference type="InterPro" id="IPR000209">
    <property type="entry name" value="Peptidase_S8/S53_dom"/>
</dbReference>
<protein>
    <submittedName>
        <fullName evidence="11">Thermitase-like protease, peptidase S8 family</fullName>
    </submittedName>
</protein>
<gene>
    <name evidence="11" type="ordered locus">P700755_003235</name>
</gene>
<comment type="similarity">
    <text evidence="1 6 7">Belongs to the peptidase S8 family.</text>
</comment>
<feature type="active site" description="Charge relay system" evidence="6">
    <location>
        <position position="170"/>
    </location>
</feature>
<dbReference type="InterPro" id="IPR023827">
    <property type="entry name" value="Peptidase_S8_Asp-AS"/>
</dbReference>
<dbReference type="Proteomes" id="UP000008514">
    <property type="component" value="Chromosome"/>
</dbReference>
<dbReference type="PANTHER" id="PTHR43806">
    <property type="entry name" value="PEPTIDASE S8"/>
    <property type="match status" value="1"/>
</dbReference>
<dbReference type="GO" id="GO:0006508">
    <property type="term" value="P:proteolysis"/>
    <property type="evidence" value="ECO:0007669"/>
    <property type="project" value="UniProtKB-KW"/>
</dbReference>
<evidence type="ECO:0000256" key="6">
    <source>
        <dbReference type="PROSITE-ProRule" id="PRU01240"/>
    </source>
</evidence>
<feature type="active site" description="Charge relay system" evidence="6">
    <location>
        <position position="389"/>
    </location>
</feature>
<dbReference type="STRING" id="313595.P700755_003235"/>
<dbReference type="InterPro" id="IPR050131">
    <property type="entry name" value="Peptidase_S8_subtilisin-like"/>
</dbReference>
<evidence type="ECO:0000313" key="11">
    <source>
        <dbReference type="EMBL" id="AFU69885.1"/>
    </source>
</evidence>
<feature type="domain" description="Secretion system C-terminal sorting" evidence="10">
    <location>
        <begin position="469"/>
        <end position="545"/>
    </location>
</feature>
<dbReference type="EMBL" id="CP003879">
    <property type="protein sequence ID" value="AFU69885.1"/>
    <property type="molecule type" value="Genomic_DNA"/>
</dbReference>
<evidence type="ECO:0000313" key="12">
    <source>
        <dbReference type="Proteomes" id="UP000008514"/>
    </source>
</evidence>
<dbReference type="SUPFAM" id="SSF52743">
    <property type="entry name" value="Subtilisin-like"/>
    <property type="match status" value="1"/>
</dbReference>
<evidence type="ECO:0000256" key="1">
    <source>
        <dbReference type="ARBA" id="ARBA00011073"/>
    </source>
</evidence>
<proteinExistence type="inferred from homology"/>
<feature type="chain" id="PRO_5003877960" evidence="8">
    <location>
        <begin position="20"/>
        <end position="546"/>
    </location>
</feature>
<evidence type="ECO:0000259" key="10">
    <source>
        <dbReference type="Pfam" id="PF18962"/>
    </source>
</evidence>
<evidence type="ECO:0000256" key="2">
    <source>
        <dbReference type="ARBA" id="ARBA00022670"/>
    </source>
</evidence>
<dbReference type="OrthoDB" id="1055762at2"/>
<keyword evidence="4 6" id="KW-0378">Hydrolase</keyword>
<dbReference type="KEGG" id="ptq:P700755_003235"/>
<evidence type="ECO:0000256" key="7">
    <source>
        <dbReference type="RuleBase" id="RU003355"/>
    </source>
</evidence>
<dbReference type="AlphaFoldDB" id="K4IWP1"/>
<dbReference type="InterPro" id="IPR015500">
    <property type="entry name" value="Peptidase_S8_subtilisin-rel"/>
</dbReference>
<keyword evidence="2 6" id="KW-0645">Protease</keyword>
<dbReference type="RefSeq" id="WP_015025435.1">
    <property type="nucleotide sequence ID" value="NC_018721.1"/>
</dbReference>
<dbReference type="InterPro" id="IPR036852">
    <property type="entry name" value="Peptidase_S8/S53_dom_sf"/>
</dbReference>
<reference evidence="11" key="1">
    <citation type="submission" date="2006-03" db="EMBL/GenBank/DDBJ databases">
        <authorList>
            <person name="Bowman J."/>
            <person name="Ferriera S."/>
            <person name="Johnson J."/>
            <person name="Kravitz S."/>
            <person name="Halpern A."/>
            <person name="Remington K."/>
            <person name="Beeson K."/>
            <person name="Tran B."/>
            <person name="Rogers Y.-H."/>
            <person name="Friedman R."/>
            <person name="Venter J.C."/>
        </authorList>
    </citation>
    <scope>NUCLEOTIDE SEQUENCE [LARGE SCALE GENOMIC DNA]</scope>
    <source>
        <strain evidence="11">ATCC 700755</strain>
    </source>
</reference>